<dbReference type="AlphaFoldDB" id="A0A7W7SFH3"/>
<feature type="region of interest" description="Disordered" evidence="1">
    <location>
        <begin position="1"/>
        <end position="47"/>
    </location>
</feature>
<reference evidence="2 3" key="1">
    <citation type="submission" date="2020-08" db="EMBL/GenBank/DDBJ databases">
        <title>Sequencing the genomes of 1000 actinobacteria strains.</title>
        <authorList>
            <person name="Klenk H.-P."/>
        </authorList>
    </citation>
    <scope>NUCLEOTIDE SEQUENCE [LARGE SCALE GENOMIC DNA]</scope>
    <source>
        <strain evidence="2 3">DSM 44786</strain>
    </source>
</reference>
<proteinExistence type="predicted"/>
<protein>
    <submittedName>
        <fullName evidence="2">Uncharacterized protein</fullName>
    </submittedName>
</protein>
<evidence type="ECO:0000313" key="2">
    <source>
        <dbReference type="EMBL" id="MBB4949510.1"/>
    </source>
</evidence>
<dbReference type="RefSeq" id="WP_184919890.1">
    <property type="nucleotide sequence ID" value="NZ_JACHJR010000001.1"/>
</dbReference>
<name>A0A7W7SFH3_9ACTN</name>
<keyword evidence="3" id="KW-1185">Reference proteome</keyword>
<sequence>MSSSEHSAVTGTWPACGHEGPADTRTGPGLGHCLRPPGHRERVDGTGPVLHRDRLHEWEEQPEQPWWAALGLDSDADPLT</sequence>
<comment type="caution">
    <text evidence="2">The sequence shown here is derived from an EMBL/GenBank/DDBJ whole genome shotgun (WGS) entry which is preliminary data.</text>
</comment>
<accession>A0A7W7SFH3</accession>
<dbReference type="Proteomes" id="UP000573327">
    <property type="component" value="Unassembled WGS sequence"/>
</dbReference>
<feature type="compositionally biased region" description="Basic and acidic residues" evidence="1">
    <location>
        <begin position="38"/>
        <end position="47"/>
    </location>
</feature>
<feature type="compositionally biased region" description="Polar residues" evidence="1">
    <location>
        <begin position="1"/>
        <end position="10"/>
    </location>
</feature>
<evidence type="ECO:0000313" key="3">
    <source>
        <dbReference type="Proteomes" id="UP000573327"/>
    </source>
</evidence>
<dbReference type="EMBL" id="JACHJR010000001">
    <property type="protein sequence ID" value="MBB4949510.1"/>
    <property type="molecule type" value="Genomic_DNA"/>
</dbReference>
<organism evidence="2 3">
    <name type="scientific">Kitasatospora gansuensis</name>
    <dbReference type="NCBI Taxonomy" id="258050"/>
    <lineage>
        <taxon>Bacteria</taxon>
        <taxon>Bacillati</taxon>
        <taxon>Actinomycetota</taxon>
        <taxon>Actinomycetes</taxon>
        <taxon>Kitasatosporales</taxon>
        <taxon>Streptomycetaceae</taxon>
        <taxon>Kitasatospora</taxon>
    </lineage>
</organism>
<evidence type="ECO:0000256" key="1">
    <source>
        <dbReference type="SAM" id="MobiDB-lite"/>
    </source>
</evidence>
<gene>
    <name evidence="2" type="ORF">F4556_005045</name>
</gene>